<comment type="caution">
    <text evidence="11">The sequence shown here is derived from an EMBL/GenBank/DDBJ whole genome shotgun (WGS) entry which is preliminary data.</text>
</comment>
<dbReference type="Gene3D" id="1.10.10.1600">
    <property type="entry name" value="Bacterial DNA polymerase III alpha subunit, thumb domain"/>
    <property type="match status" value="1"/>
</dbReference>
<dbReference type="InterPro" id="IPR029460">
    <property type="entry name" value="DNAPol_HHH"/>
</dbReference>
<dbReference type="PANTHER" id="PTHR32294">
    <property type="entry name" value="DNA POLYMERASE III SUBUNIT ALPHA"/>
    <property type="match status" value="1"/>
</dbReference>
<dbReference type="InterPro" id="IPR011708">
    <property type="entry name" value="DNA_pol3_alpha_NTPase_dom"/>
</dbReference>
<dbReference type="Gene3D" id="1.10.150.870">
    <property type="match status" value="1"/>
</dbReference>
<keyword evidence="8" id="KW-0239">DNA-directed DNA polymerase</keyword>
<evidence type="ECO:0000256" key="1">
    <source>
        <dbReference type="ARBA" id="ARBA00004496"/>
    </source>
</evidence>
<dbReference type="InterPro" id="IPR041931">
    <property type="entry name" value="DNA_pol3_alpha_thumb_dom"/>
</dbReference>
<dbReference type="Pfam" id="PF02811">
    <property type="entry name" value="PHP"/>
    <property type="match status" value="1"/>
</dbReference>
<keyword evidence="7" id="KW-0235">DNA replication</keyword>
<dbReference type="GO" id="GO:0008408">
    <property type="term" value="F:3'-5' exonuclease activity"/>
    <property type="evidence" value="ECO:0007669"/>
    <property type="project" value="InterPro"/>
</dbReference>
<evidence type="ECO:0000256" key="9">
    <source>
        <dbReference type="ARBA" id="ARBA00049244"/>
    </source>
</evidence>
<comment type="catalytic activity">
    <reaction evidence="9">
        <text>DNA(n) + a 2'-deoxyribonucleoside 5'-triphosphate = DNA(n+1) + diphosphate</text>
        <dbReference type="Rhea" id="RHEA:22508"/>
        <dbReference type="Rhea" id="RHEA-COMP:17339"/>
        <dbReference type="Rhea" id="RHEA-COMP:17340"/>
        <dbReference type="ChEBI" id="CHEBI:33019"/>
        <dbReference type="ChEBI" id="CHEBI:61560"/>
        <dbReference type="ChEBI" id="CHEBI:173112"/>
        <dbReference type="EC" id="2.7.7.7"/>
    </reaction>
</comment>
<evidence type="ECO:0000313" key="11">
    <source>
        <dbReference type="EMBL" id="PZP56410.1"/>
    </source>
</evidence>
<evidence type="ECO:0000256" key="8">
    <source>
        <dbReference type="ARBA" id="ARBA00022932"/>
    </source>
</evidence>
<dbReference type="NCBIfam" id="NF004226">
    <property type="entry name" value="PRK05673.1"/>
    <property type="match status" value="1"/>
</dbReference>
<dbReference type="InterPro" id="IPR003141">
    <property type="entry name" value="Pol/His_phosphatase_N"/>
</dbReference>
<dbReference type="InterPro" id="IPR040982">
    <property type="entry name" value="DNA_pol3_finger"/>
</dbReference>
<dbReference type="SUPFAM" id="SSF47781">
    <property type="entry name" value="RuvA domain 2-like"/>
    <property type="match status" value="1"/>
</dbReference>
<evidence type="ECO:0000256" key="4">
    <source>
        <dbReference type="ARBA" id="ARBA00022490"/>
    </source>
</evidence>
<keyword evidence="5" id="KW-0808">Transferase</keyword>
<dbReference type="CDD" id="cd07433">
    <property type="entry name" value="PHP_PolIIIA_DnaE1"/>
    <property type="match status" value="1"/>
</dbReference>
<dbReference type="SMART" id="SM00481">
    <property type="entry name" value="POLIIIAc"/>
    <property type="match status" value="1"/>
</dbReference>
<dbReference type="GO" id="GO:0005737">
    <property type="term" value="C:cytoplasm"/>
    <property type="evidence" value="ECO:0007669"/>
    <property type="project" value="UniProtKB-SubCell"/>
</dbReference>
<dbReference type="CDD" id="cd04485">
    <property type="entry name" value="DnaE_OBF"/>
    <property type="match status" value="1"/>
</dbReference>
<dbReference type="GO" id="GO:0003887">
    <property type="term" value="F:DNA-directed DNA polymerase activity"/>
    <property type="evidence" value="ECO:0007669"/>
    <property type="project" value="UniProtKB-KW"/>
</dbReference>
<keyword evidence="4" id="KW-0963">Cytoplasm</keyword>
<feature type="domain" description="Polymerase/histidinol phosphatase N-terminal" evidence="10">
    <location>
        <begin position="7"/>
        <end position="74"/>
    </location>
</feature>
<dbReference type="AlphaFoldDB" id="A0A2W5FRG7"/>
<keyword evidence="6" id="KW-0548">Nucleotidyltransferase</keyword>
<evidence type="ECO:0000313" key="12">
    <source>
        <dbReference type="Proteomes" id="UP000249739"/>
    </source>
</evidence>
<dbReference type="InterPro" id="IPR016195">
    <property type="entry name" value="Pol/histidinol_Pase-like"/>
</dbReference>
<organism evidence="11 12">
    <name type="scientific">Micavibrio aeruginosavorus</name>
    <dbReference type="NCBI Taxonomy" id="349221"/>
    <lineage>
        <taxon>Bacteria</taxon>
        <taxon>Pseudomonadati</taxon>
        <taxon>Bdellovibrionota</taxon>
        <taxon>Bdellovibrionia</taxon>
        <taxon>Bdellovibrionales</taxon>
        <taxon>Pseudobdellovibrionaceae</taxon>
        <taxon>Micavibrio</taxon>
    </lineage>
</organism>
<sequence>MPDTQFVHLHVHSAYSLAEGALQVKDLIKKTYKLKMPAVAITDTSNLFGAMEFSLEASKAGIQPILGCQVNIGTEDCQLALLVQSEAGYKNLSALISKAYIEGDGSHKPVIEWEDLSVRADGLICLSGALKGPIGHALLGRRIEEAENFAIKLKNIFGDRLYMELQRHGQRDEDMIESDAIELAYKFDIPLVATNDCYFPDESFYDAHDALLCIAEGRYVTEDNRRRVTKEHYFKSAEEMIDLFEDIPEAIANTVMIAQRCHFFLKTVKPILPPFESDSGRSELDEIKFQTEAGLKYRLENFVFTPEMSEAEKKEVAKPYQERLEFELNTIINMGFIGYFLIVSDFIKWAKDHNIPVGPGRGSGAGSVVAWALSITDLDPLKFGLLFERFLNPERVSMPDFDVDFCQDRRDEVIAYVQQRYGYDRVAQIITFGQLKARAVVRDVGRVLQIPYGQVDRISKMIPNNPANPVTLAEALANDADFRAMRDDDTVDRLLTIALQLEGLYRHASTHAAGIVIGDRPLQELSPLYRDPNSSIPATQFNMKYVESTGLVKFDFLGLKTLTVIQKAVELIKDKGVDVEILQIPIDDAPSYEMIARAESTGVFQLESSGMRDTLRKMHPDRLEDIIALVSLYRPGPMDNIPQYCLVKDGKAEPDYLHPKLQPMLEETYGIMVYQEQVMQAAQLLAGYTLGGADLLRRAMGKKIKAEMDAQKALFVEGAGKFSDVKPERAEIIFEQIEKFAGYGFNKSHAAAYALIAYQTAWLKANHPLEFFAASMTLDMGNTDKLAIFRQAMDRMELKLLLPDINKSFVTFAVEGEAVRYALAAIKGVGENAIANIIAEREKNGPYKSLEDFLKRIDPKNINKKQFQNLAAAGAFESIHPSRAQLFEGAEKLIHYAQALANERNSSQASMFAMEQTVASDLAQQHLPDIPEWGPLDKLAHEFDAIGFYLSAHPLDSKARQLERLGMISYAEIEGHLQGKPIARMQMAGVLIKKVEKISAKSGNKFAFLTMSDSTGVYEVALFSETLARTRQYLEEGKGLLMTVDAEIREDALRMTVQDIKPLEEALADKVREIEITVDKAEALDILKTRLDNEKKGGAKVLVTLTTQGRQVQIRLPGLYSVSPDTKNILFQTKGIKRVQEL</sequence>
<dbReference type="InterPro" id="IPR004013">
    <property type="entry name" value="PHP_dom"/>
</dbReference>
<dbReference type="EMBL" id="QFOT01000026">
    <property type="protein sequence ID" value="PZP56410.1"/>
    <property type="molecule type" value="Genomic_DNA"/>
</dbReference>
<dbReference type="InterPro" id="IPR004805">
    <property type="entry name" value="DnaE2/DnaE/PolC"/>
</dbReference>
<dbReference type="Proteomes" id="UP000249739">
    <property type="component" value="Unassembled WGS sequence"/>
</dbReference>
<dbReference type="NCBIfam" id="TIGR00594">
    <property type="entry name" value="polc"/>
    <property type="match status" value="1"/>
</dbReference>
<name>A0A2W5FRG7_9BACT</name>
<dbReference type="GO" id="GO:0006260">
    <property type="term" value="P:DNA replication"/>
    <property type="evidence" value="ECO:0007669"/>
    <property type="project" value="UniProtKB-KW"/>
</dbReference>
<gene>
    <name evidence="11" type="ORF">DI586_03775</name>
</gene>
<evidence type="ECO:0000256" key="5">
    <source>
        <dbReference type="ARBA" id="ARBA00022679"/>
    </source>
</evidence>
<evidence type="ECO:0000256" key="7">
    <source>
        <dbReference type="ARBA" id="ARBA00022705"/>
    </source>
</evidence>
<dbReference type="Pfam" id="PF17657">
    <property type="entry name" value="DNA_pol3_finger"/>
    <property type="match status" value="1"/>
</dbReference>
<accession>A0A2W5FRG7</accession>
<evidence type="ECO:0000256" key="3">
    <source>
        <dbReference type="ARBA" id="ARBA00019114"/>
    </source>
</evidence>
<evidence type="ECO:0000256" key="2">
    <source>
        <dbReference type="ARBA" id="ARBA00012417"/>
    </source>
</evidence>
<comment type="subcellular location">
    <subcellularLocation>
        <location evidence="1">Cytoplasm</location>
    </subcellularLocation>
</comment>
<dbReference type="Pfam" id="PF07733">
    <property type="entry name" value="DNA_pol3_alpha"/>
    <property type="match status" value="1"/>
</dbReference>
<dbReference type="SUPFAM" id="SSF89550">
    <property type="entry name" value="PHP domain-like"/>
    <property type="match status" value="1"/>
</dbReference>
<dbReference type="Gene3D" id="3.20.20.140">
    <property type="entry name" value="Metal-dependent hydrolases"/>
    <property type="match status" value="1"/>
</dbReference>
<dbReference type="EC" id="2.7.7.7" evidence="2"/>
<dbReference type="InterPro" id="IPR010994">
    <property type="entry name" value="RuvA_2-like"/>
</dbReference>
<evidence type="ECO:0000256" key="6">
    <source>
        <dbReference type="ARBA" id="ARBA00022695"/>
    </source>
</evidence>
<reference evidence="11 12" key="1">
    <citation type="submission" date="2017-08" db="EMBL/GenBank/DDBJ databases">
        <title>Infants hospitalized years apart are colonized by the same room-sourced microbial strains.</title>
        <authorList>
            <person name="Brooks B."/>
            <person name="Olm M.R."/>
            <person name="Firek B.A."/>
            <person name="Baker R."/>
            <person name="Thomas B.C."/>
            <person name="Morowitz M.J."/>
            <person name="Banfield J.F."/>
        </authorList>
    </citation>
    <scope>NUCLEOTIDE SEQUENCE [LARGE SCALE GENOMIC DNA]</scope>
    <source>
        <strain evidence="11">S2_006_000_R2_64</strain>
    </source>
</reference>
<protein>
    <recommendedName>
        <fullName evidence="3">DNA polymerase III subunit alpha</fullName>
        <ecNumber evidence="2">2.7.7.7</ecNumber>
    </recommendedName>
</protein>
<proteinExistence type="predicted"/>
<dbReference type="PANTHER" id="PTHR32294:SF0">
    <property type="entry name" value="DNA POLYMERASE III SUBUNIT ALPHA"/>
    <property type="match status" value="1"/>
</dbReference>
<evidence type="ECO:0000259" key="10">
    <source>
        <dbReference type="SMART" id="SM00481"/>
    </source>
</evidence>
<dbReference type="Pfam" id="PF14579">
    <property type="entry name" value="HHH_6"/>
    <property type="match status" value="1"/>
</dbReference>
<dbReference type="InterPro" id="IPR049821">
    <property type="entry name" value="PolIIIA_DnaE1_PHP"/>
</dbReference>